<dbReference type="Pfam" id="PF14541">
    <property type="entry name" value="TAXi_C"/>
    <property type="match status" value="1"/>
</dbReference>
<dbReference type="GO" id="GO:0006508">
    <property type="term" value="P:proteolysis"/>
    <property type="evidence" value="ECO:0007669"/>
    <property type="project" value="InterPro"/>
</dbReference>
<dbReference type="PANTHER" id="PTHR13683:SF232">
    <property type="entry name" value="OS09G0542100 PROTEIN"/>
    <property type="match status" value="1"/>
</dbReference>
<reference evidence="3" key="1">
    <citation type="submission" date="2020-01" db="EMBL/GenBank/DDBJ databases">
        <title>Genome sequence of Kobresia littledalei, the first chromosome-level genome in the family Cyperaceae.</title>
        <authorList>
            <person name="Qu G."/>
        </authorList>
    </citation>
    <scope>NUCLEOTIDE SEQUENCE</scope>
    <source>
        <strain evidence="3">C.B.Clarke</strain>
        <tissue evidence="3">Leaf</tissue>
    </source>
</reference>
<dbReference type="InterPro" id="IPR001461">
    <property type="entry name" value="Aspartic_peptidase_A1"/>
</dbReference>
<comment type="caution">
    <text evidence="3">The sequence shown here is derived from an EMBL/GenBank/DDBJ whole genome shotgun (WGS) entry which is preliminary data.</text>
</comment>
<dbReference type="GO" id="GO:0004190">
    <property type="term" value="F:aspartic-type endopeptidase activity"/>
    <property type="evidence" value="ECO:0007669"/>
    <property type="project" value="InterPro"/>
</dbReference>
<dbReference type="Pfam" id="PF14543">
    <property type="entry name" value="TAXi_N"/>
    <property type="match status" value="1"/>
</dbReference>
<organism evidence="3 4">
    <name type="scientific">Carex littledalei</name>
    <dbReference type="NCBI Taxonomy" id="544730"/>
    <lineage>
        <taxon>Eukaryota</taxon>
        <taxon>Viridiplantae</taxon>
        <taxon>Streptophyta</taxon>
        <taxon>Embryophyta</taxon>
        <taxon>Tracheophyta</taxon>
        <taxon>Spermatophyta</taxon>
        <taxon>Magnoliopsida</taxon>
        <taxon>Liliopsida</taxon>
        <taxon>Poales</taxon>
        <taxon>Cyperaceae</taxon>
        <taxon>Cyperoideae</taxon>
        <taxon>Cariceae</taxon>
        <taxon>Carex</taxon>
        <taxon>Carex subgen. Euthyceras</taxon>
    </lineage>
</organism>
<dbReference type="InterPro" id="IPR032861">
    <property type="entry name" value="TAXi_N"/>
</dbReference>
<protein>
    <submittedName>
        <fullName evidence="3">Aspartic proteinase-like protein 1</fullName>
    </submittedName>
</protein>
<dbReference type="EMBL" id="SWLB01000011">
    <property type="protein sequence ID" value="KAF3332226.1"/>
    <property type="molecule type" value="Genomic_DNA"/>
</dbReference>
<dbReference type="InterPro" id="IPR033121">
    <property type="entry name" value="PEPTIDASE_A1"/>
</dbReference>
<dbReference type="InterPro" id="IPR021109">
    <property type="entry name" value="Peptidase_aspartic_dom_sf"/>
</dbReference>
<evidence type="ECO:0000256" key="1">
    <source>
        <dbReference type="ARBA" id="ARBA00007447"/>
    </source>
</evidence>
<gene>
    <name evidence="3" type="ORF">FCM35_KLT01803</name>
</gene>
<keyword evidence="4" id="KW-1185">Reference proteome</keyword>
<name>A0A833R9J6_9POAL</name>
<feature type="domain" description="Peptidase A1" evidence="2">
    <location>
        <begin position="1"/>
        <end position="251"/>
    </location>
</feature>
<comment type="similarity">
    <text evidence="1">Belongs to the peptidase A1 family.</text>
</comment>
<dbReference type="Gene3D" id="2.40.70.10">
    <property type="entry name" value="Acid Proteases"/>
    <property type="match status" value="2"/>
</dbReference>
<dbReference type="PROSITE" id="PS51767">
    <property type="entry name" value="PEPTIDASE_A1"/>
    <property type="match status" value="1"/>
</dbReference>
<dbReference type="Proteomes" id="UP000623129">
    <property type="component" value="Unassembled WGS sequence"/>
</dbReference>
<dbReference type="InterPro" id="IPR032799">
    <property type="entry name" value="TAXi_C"/>
</dbReference>
<accession>A0A833R9J6</accession>
<dbReference type="SUPFAM" id="SSF50630">
    <property type="entry name" value="Acid proteases"/>
    <property type="match status" value="1"/>
</dbReference>
<dbReference type="FunFam" id="2.40.70.10:FF:000014">
    <property type="entry name" value="Aspartyl protease family protein 1"/>
    <property type="match status" value="1"/>
</dbReference>
<proteinExistence type="inferred from homology"/>
<sequence>MADTSSSGILMQDVLSFMNERNTQDIIQLPVVFGCGKVQTGGFLRNAPNGLMGLGLDSFAVPTMLAEKGIISDSFSMCFGDDGNGRLKFGDKGNPGQNETPLVVQNGLPYYNINITEMVVGNKTIKAEFTTLVDSGTNFALLEDPLYTQFTAAFSAQVEDRRIIDSDIPLDYCYESNFKKNNAHPSVRFTTKGGSQFPMLAPIVGLYDENLNPVGYCLAVVQSTDGNVIGAIAMTGLNVVYDREKLVLGWQEADCYGSFKNGTIKPESPNSLSPTMAPPRPLNSWAPHASASNMLDDILRGCELTLTLTIT</sequence>
<dbReference type="PANTHER" id="PTHR13683">
    <property type="entry name" value="ASPARTYL PROTEASES"/>
    <property type="match status" value="1"/>
</dbReference>
<evidence type="ECO:0000259" key="2">
    <source>
        <dbReference type="PROSITE" id="PS51767"/>
    </source>
</evidence>
<dbReference type="OrthoDB" id="2747330at2759"/>
<dbReference type="AlphaFoldDB" id="A0A833R9J6"/>
<evidence type="ECO:0000313" key="4">
    <source>
        <dbReference type="Proteomes" id="UP000623129"/>
    </source>
</evidence>
<evidence type="ECO:0000313" key="3">
    <source>
        <dbReference type="EMBL" id="KAF3332226.1"/>
    </source>
</evidence>